<comment type="caution">
    <text evidence="2">The sequence shown here is derived from an EMBL/GenBank/DDBJ whole genome shotgun (WGS) entry which is preliminary data.</text>
</comment>
<feature type="compositionally biased region" description="Low complexity" evidence="1">
    <location>
        <begin position="362"/>
        <end position="375"/>
    </location>
</feature>
<accession>A0ABN9T7C9</accession>
<dbReference type="Proteomes" id="UP001189429">
    <property type="component" value="Unassembled WGS sequence"/>
</dbReference>
<keyword evidence="3" id="KW-1185">Reference proteome</keyword>
<dbReference type="EMBL" id="CAUYUJ010014417">
    <property type="protein sequence ID" value="CAK0840993.1"/>
    <property type="molecule type" value="Genomic_DNA"/>
</dbReference>
<feature type="region of interest" description="Disordered" evidence="1">
    <location>
        <begin position="184"/>
        <end position="207"/>
    </location>
</feature>
<feature type="region of interest" description="Disordered" evidence="1">
    <location>
        <begin position="349"/>
        <end position="387"/>
    </location>
</feature>
<feature type="compositionally biased region" description="Basic and acidic residues" evidence="1">
    <location>
        <begin position="56"/>
        <end position="73"/>
    </location>
</feature>
<feature type="compositionally biased region" description="Basic and acidic residues" evidence="1">
    <location>
        <begin position="250"/>
        <end position="266"/>
    </location>
</feature>
<gene>
    <name evidence="2" type="ORF">PCOR1329_LOCUS36296</name>
</gene>
<evidence type="ECO:0000256" key="1">
    <source>
        <dbReference type="SAM" id="MobiDB-lite"/>
    </source>
</evidence>
<organism evidence="2 3">
    <name type="scientific">Prorocentrum cordatum</name>
    <dbReference type="NCBI Taxonomy" id="2364126"/>
    <lineage>
        <taxon>Eukaryota</taxon>
        <taxon>Sar</taxon>
        <taxon>Alveolata</taxon>
        <taxon>Dinophyceae</taxon>
        <taxon>Prorocentrales</taxon>
        <taxon>Prorocentraceae</taxon>
        <taxon>Prorocentrum</taxon>
    </lineage>
</organism>
<feature type="non-terminal residue" evidence="2">
    <location>
        <position position="1"/>
    </location>
</feature>
<sequence length="387" mass="42177">RSPAVHGEAVCRPPGPAGQPQGELRAMLHEPARRPSALHQGEQRGHGLQGAGTADGHGRGPQERHELRRHGLEGRLSQGPRRLRREGGQGVAQAAPRQRHLHGGAPDLPRRVPRRAEPGGELRTRELPRARLPVWGQRPRAASVHLLRARRAGVEPFGVSAVLESALHEGAEGVGRRPLFPAARLQQQRARRGRARSEGRREPERHQAAHARFLVLQAGEPHQKDDARRGRARLQLPRGQARGFRVRRVQEARNDRPPRRDGHREALGAARPRRRAGHGQEQLLACASVVEQRLRPLRGVLASADAELGGCEPRGARSALVRRREARGVLAEGACAVRLLTRVIPWPGVLTRPRPARRTPRPRAALGSGSAAALGPPGGRAPPAPRS</sequence>
<evidence type="ECO:0000313" key="2">
    <source>
        <dbReference type="EMBL" id="CAK0840993.1"/>
    </source>
</evidence>
<reference evidence="2" key="1">
    <citation type="submission" date="2023-10" db="EMBL/GenBank/DDBJ databases">
        <authorList>
            <person name="Chen Y."/>
            <person name="Shah S."/>
            <person name="Dougan E. K."/>
            <person name="Thang M."/>
            <person name="Chan C."/>
        </authorList>
    </citation>
    <scope>NUCLEOTIDE SEQUENCE [LARGE SCALE GENOMIC DNA]</scope>
</reference>
<evidence type="ECO:0000313" key="3">
    <source>
        <dbReference type="Proteomes" id="UP001189429"/>
    </source>
</evidence>
<proteinExistence type="predicted"/>
<name>A0ABN9T7C9_9DINO</name>
<feature type="region of interest" description="Disordered" evidence="1">
    <location>
        <begin position="1"/>
        <end position="125"/>
    </location>
</feature>
<feature type="region of interest" description="Disordered" evidence="1">
    <location>
        <begin position="250"/>
        <end position="279"/>
    </location>
</feature>
<feature type="compositionally biased region" description="Basic and acidic residues" evidence="1">
    <location>
        <begin position="195"/>
        <end position="207"/>
    </location>
</feature>
<feature type="compositionally biased region" description="Basic and acidic residues" evidence="1">
    <location>
        <begin position="108"/>
        <end position="125"/>
    </location>
</feature>
<protein>
    <submittedName>
        <fullName evidence="2">Uncharacterized protein</fullName>
    </submittedName>
</protein>